<evidence type="ECO:0000313" key="3">
    <source>
        <dbReference type="Proteomes" id="UP000199250"/>
    </source>
</evidence>
<organism evidence="2 3">
    <name type="scientific">Azotobacter beijerinckii</name>
    <dbReference type="NCBI Taxonomy" id="170623"/>
    <lineage>
        <taxon>Bacteria</taxon>
        <taxon>Pseudomonadati</taxon>
        <taxon>Pseudomonadota</taxon>
        <taxon>Gammaproteobacteria</taxon>
        <taxon>Pseudomonadales</taxon>
        <taxon>Pseudomonadaceae</taxon>
        <taxon>Azotobacter</taxon>
    </lineage>
</organism>
<protein>
    <recommendedName>
        <fullName evidence="1">Response receiver domain-containing protein</fullName>
    </recommendedName>
</protein>
<dbReference type="Proteomes" id="UP000199250">
    <property type="component" value="Unassembled WGS sequence"/>
</dbReference>
<feature type="domain" description="Response receiver" evidence="1">
    <location>
        <begin position="37"/>
        <end position="230"/>
    </location>
</feature>
<dbReference type="InterPro" id="IPR043834">
    <property type="entry name" value="REC"/>
</dbReference>
<dbReference type="AlphaFoldDB" id="A0A1H6Z9H9"/>
<dbReference type="EMBL" id="FNYQ01000119">
    <property type="protein sequence ID" value="SEJ50243.1"/>
    <property type="molecule type" value="Genomic_DNA"/>
</dbReference>
<evidence type="ECO:0000259" key="1">
    <source>
        <dbReference type="Pfam" id="PF19192"/>
    </source>
</evidence>
<proteinExistence type="predicted"/>
<reference evidence="2 3" key="1">
    <citation type="submission" date="2016-10" db="EMBL/GenBank/DDBJ databases">
        <authorList>
            <person name="de Groot N.N."/>
        </authorList>
    </citation>
    <scope>NUCLEOTIDE SEQUENCE [LARGE SCALE GENOMIC DNA]</scope>
    <source>
        <strain evidence="2 3">DSM 373</strain>
    </source>
</reference>
<accession>A0A1H6Z9H9</accession>
<sequence>MNEVVSQAVPGPAVDPAVTPDPAAIWSEHIRGAVKEFLKTAVVIDNQPCVQEISSPTAANAAPPTDSGLGDEVSALSEPTAEEAAIAAETEKSRHNLNIRAISDVFASEGVACAFVLPDDKDTETERKISRAVSAAKVSDLVVIDWYLETSSPSLTLRILEELAKADSRENGRLRLICVYTGEPLGDSAILKEVMSKLNAGGVSFNKVEEEKHYAAGDHAIVKIINKSETPAENLPHELISLFSGLADGLVPAFALAAVGAIRKNAHHMLTRFGKILDTAYIANRIITNPPNDVSEMMRELFVSECDSALGLESVADNYLENIAINKWLDAHENEIKAQCHKKIEINKSFIKKVLKAGVKDDDHFNGDEGEGEIALHANSRHLISTALAGSIGNSKKAEHEFARLVVLKREAYGKSKLLGSGGWRPSLTTGTLLKYKKNNQSPAVADSAENTAFEYVICLTPACDTLRLEGPTPFVFLKTNIDQKRYGIVLQDQELTEVRLRLDHGKPFIQTLLFSPDETLQRVFATPDKDGKLEFKFVDCDETEYFWLGEVRYSRATSEMAGLLRNWMRIGVSDSEHLRMTNRGKYPQWP</sequence>
<evidence type="ECO:0000313" key="2">
    <source>
        <dbReference type="EMBL" id="SEJ50243.1"/>
    </source>
</evidence>
<name>A0A1H6Z9H9_9GAMM</name>
<dbReference type="RefSeq" id="WP_211482008.1">
    <property type="nucleotide sequence ID" value="NZ_FNYQ01000119.1"/>
</dbReference>
<dbReference type="Pfam" id="PF19192">
    <property type="entry name" value="Response_reg_2"/>
    <property type="match status" value="1"/>
</dbReference>
<gene>
    <name evidence="2" type="ORF">SAMN04244572_04251</name>
</gene>